<evidence type="ECO:0000259" key="2">
    <source>
        <dbReference type="PROSITE" id="PS50280"/>
    </source>
</evidence>
<dbReference type="OrthoDB" id="5792673at2759"/>
<accession>A0A640KCJ9</accession>
<sequence length="713" mass="78124">MQRAAPWARTALDTYVGVHTTAAAAAAAALFLSLAFSLMRNLFRHSIDLPASTLVSPVSSSRVPVQRPHCTSAQAHIERGRAGTAVFLVRPRVSVWGGCSQDHNTAMLRSLRGAENGRSTRCVLTWGHATSTRVILRLSRSAQRVMSTSSCTSTVAAPSSASRRSKRLSYADADKVYGKRSTAAPLWGLRPSLPDGSISTAVSTANGIECHASLRNRVQQRWLTFLLVLMRAPYLGALTMRVLEVAAYAAYVKGSVMVFTRRRAGPPVARATEPDSSGENIDLRDAGCTAGTQMSQASCNADLSKTDDLSASPRLSLAGHPCSTLLSSHDTLLREHALDCLYIGVSPIHSRGLFTARALPRGTRIIAESRRTLLLAPHFVTLLADTHEKLPDTWHYTQPTGCVVELVTQAQPHHLMNHSCAPNVCSGLSRTFWEAARIAGAWQQYQQQKRPLRSHATDGDASECTEAFHGIVREEAIGIDDASCSSVSSLSAQACTAGYGERLTRWPYFADANSFFLTRDVAAGEELTLDYSTRMASLYAGESARALQSHSWLLCRCGQPCCRHYVYRPKPEVIAFLRALRRGLDEQEHGTRAPGQHHIPSVVNNAAPSCRMDVRDPVHIMAKLLELGFDDELMLLSYAATCADVVAYLYGQPLPALQRHSHTSSWAPFARMRAAPVEQERIDVEVRRVSKRQLLSQYRHVFRLLNEAAPVHT</sequence>
<keyword evidence="1" id="KW-0812">Transmembrane</keyword>
<proteinExistence type="predicted"/>
<gene>
    <name evidence="3" type="ORF">LtaPh_1202900</name>
</gene>
<evidence type="ECO:0000256" key="1">
    <source>
        <dbReference type="SAM" id="Phobius"/>
    </source>
</evidence>
<keyword evidence="1" id="KW-1133">Transmembrane helix</keyword>
<feature type="domain" description="SET" evidence="2">
    <location>
        <begin position="339"/>
        <end position="532"/>
    </location>
</feature>
<dbReference type="VEuPathDB" id="TriTrypDB:LtaPh_1202900"/>
<dbReference type="InterPro" id="IPR001214">
    <property type="entry name" value="SET_dom"/>
</dbReference>
<protein>
    <recommendedName>
        <fullName evidence="2">SET domain-containing protein</fullName>
    </recommendedName>
</protein>
<dbReference type="Proteomes" id="UP000419144">
    <property type="component" value="Unassembled WGS sequence"/>
</dbReference>
<evidence type="ECO:0000313" key="3">
    <source>
        <dbReference type="EMBL" id="GET86764.1"/>
    </source>
</evidence>
<dbReference type="InterPro" id="IPR046341">
    <property type="entry name" value="SET_dom_sf"/>
</dbReference>
<evidence type="ECO:0000313" key="4">
    <source>
        <dbReference type="Proteomes" id="UP000419144"/>
    </source>
</evidence>
<reference evidence="3" key="1">
    <citation type="submission" date="2019-11" db="EMBL/GenBank/DDBJ databases">
        <title>Leishmania tarentolae CDS.</title>
        <authorList>
            <person name="Goto Y."/>
            <person name="Yamagishi J."/>
        </authorList>
    </citation>
    <scope>NUCLEOTIDE SEQUENCE [LARGE SCALE GENOMIC DNA]</scope>
    <source>
        <strain evidence="3">Parrot Tar II</strain>
    </source>
</reference>
<dbReference type="EMBL" id="BLBS01000014">
    <property type="protein sequence ID" value="GET86764.1"/>
    <property type="molecule type" value="Genomic_DNA"/>
</dbReference>
<organism evidence="3 4">
    <name type="scientific">Leishmania tarentolae</name>
    <name type="common">Sauroleishmania tarentolae</name>
    <dbReference type="NCBI Taxonomy" id="5689"/>
    <lineage>
        <taxon>Eukaryota</taxon>
        <taxon>Discoba</taxon>
        <taxon>Euglenozoa</taxon>
        <taxon>Kinetoplastea</taxon>
        <taxon>Metakinetoplastina</taxon>
        <taxon>Trypanosomatida</taxon>
        <taxon>Trypanosomatidae</taxon>
        <taxon>Leishmaniinae</taxon>
        <taxon>Leishmania</taxon>
        <taxon>lizard Leishmania</taxon>
    </lineage>
</organism>
<dbReference type="AlphaFoldDB" id="A0A640KCJ9"/>
<name>A0A640KCJ9_LEITA</name>
<keyword evidence="4" id="KW-1185">Reference proteome</keyword>
<dbReference type="PROSITE" id="PS50280">
    <property type="entry name" value="SET"/>
    <property type="match status" value="1"/>
</dbReference>
<feature type="transmembrane region" description="Helical" evidence="1">
    <location>
        <begin position="20"/>
        <end position="39"/>
    </location>
</feature>
<comment type="caution">
    <text evidence="3">The sequence shown here is derived from an EMBL/GenBank/DDBJ whole genome shotgun (WGS) entry which is preliminary data.</text>
</comment>
<dbReference type="SUPFAM" id="SSF82199">
    <property type="entry name" value="SET domain"/>
    <property type="match status" value="2"/>
</dbReference>
<keyword evidence="1" id="KW-0472">Membrane</keyword>
<dbReference type="Gene3D" id="2.170.270.10">
    <property type="entry name" value="SET domain"/>
    <property type="match status" value="1"/>
</dbReference>